<proteinExistence type="predicted"/>
<dbReference type="AlphaFoldDB" id="A0A814R5J7"/>
<dbReference type="Proteomes" id="UP000663829">
    <property type="component" value="Unassembled WGS sequence"/>
</dbReference>
<accession>A0A814R5J7</accession>
<organism evidence="2 5">
    <name type="scientific">Didymodactylos carnosus</name>
    <dbReference type="NCBI Taxonomy" id="1234261"/>
    <lineage>
        <taxon>Eukaryota</taxon>
        <taxon>Metazoa</taxon>
        <taxon>Spiralia</taxon>
        <taxon>Gnathifera</taxon>
        <taxon>Rotifera</taxon>
        <taxon>Eurotatoria</taxon>
        <taxon>Bdelloidea</taxon>
        <taxon>Philodinida</taxon>
        <taxon>Philodinidae</taxon>
        <taxon>Didymodactylos</taxon>
    </lineage>
</organism>
<evidence type="ECO:0000313" key="4">
    <source>
        <dbReference type="EMBL" id="CAF3893032.1"/>
    </source>
</evidence>
<evidence type="ECO:0000313" key="1">
    <source>
        <dbReference type="EMBL" id="CAF1108742.1"/>
    </source>
</evidence>
<evidence type="ECO:0000313" key="3">
    <source>
        <dbReference type="EMBL" id="CAF3874899.1"/>
    </source>
</evidence>
<name>A0A814R5J7_9BILA</name>
<gene>
    <name evidence="2" type="ORF">GPM918_LOCUS20109</name>
    <name evidence="1" type="ORF">OVA965_LOCUS19658</name>
    <name evidence="4" type="ORF">SRO942_LOCUS20106</name>
    <name evidence="3" type="ORF">TMI583_LOCUS19781</name>
</gene>
<dbReference type="EMBL" id="CAJOBA010012365">
    <property type="protein sequence ID" value="CAF3874899.1"/>
    <property type="molecule type" value="Genomic_DNA"/>
</dbReference>
<reference evidence="2" key="1">
    <citation type="submission" date="2021-02" db="EMBL/GenBank/DDBJ databases">
        <authorList>
            <person name="Nowell W R."/>
        </authorList>
    </citation>
    <scope>NUCLEOTIDE SEQUENCE</scope>
</reference>
<dbReference type="Proteomes" id="UP000681722">
    <property type="component" value="Unassembled WGS sequence"/>
</dbReference>
<comment type="caution">
    <text evidence="2">The sequence shown here is derived from an EMBL/GenBank/DDBJ whole genome shotgun (WGS) entry which is preliminary data.</text>
</comment>
<evidence type="ECO:0000313" key="2">
    <source>
        <dbReference type="EMBL" id="CAF1129354.1"/>
    </source>
</evidence>
<evidence type="ECO:0000313" key="5">
    <source>
        <dbReference type="Proteomes" id="UP000663829"/>
    </source>
</evidence>
<dbReference type="EMBL" id="CAJOBC010006268">
    <property type="protein sequence ID" value="CAF3893032.1"/>
    <property type="molecule type" value="Genomic_DNA"/>
</dbReference>
<dbReference type="EMBL" id="CAJNOK010010190">
    <property type="protein sequence ID" value="CAF1108742.1"/>
    <property type="molecule type" value="Genomic_DNA"/>
</dbReference>
<dbReference type="EMBL" id="CAJNOQ010006268">
    <property type="protein sequence ID" value="CAF1129354.1"/>
    <property type="molecule type" value="Genomic_DNA"/>
</dbReference>
<protein>
    <submittedName>
        <fullName evidence="2">Uncharacterized protein</fullName>
    </submittedName>
</protein>
<dbReference type="Proteomes" id="UP000682733">
    <property type="component" value="Unassembled WGS sequence"/>
</dbReference>
<keyword evidence="5" id="KW-1185">Reference proteome</keyword>
<dbReference type="Proteomes" id="UP000677228">
    <property type="component" value="Unassembled WGS sequence"/>
</dbReference>
<sequence>MSTKHCPSPGRVKCSACQTNAIGRCDGCGRRFNLMCFQQHDCTAARTPYRTTARLKPECQFCSMIVPIKNVKS</sequence>